<evidence type="ECO:0000256" key="7">
    <source>
        <dbReference type="ARBA" id="ARBA00022916"/>
    </source>
</evidence>
<dbReference type="NCBIfam" id="TIGR03030">
    <property type="entry name" value="CelA"/>
    <property type="match status" value="1"/>
</dbReference>
<dbReference type="InterPro" id="IPR001173">
    <property type="entry name" value="Glyco_trans_2-like"/>
</dbReference>
<dbReference type="GO" id="GO:0016760">
    <property type="term" value="F:cellulose synthase (UDP-forming) activity"/>
    <property type="evidence" value="ECO:0007669"/>
    <property type="project" value="UniProtKB-EC"/>
</dbReference>
<evidence type="ECO:0000256" key="6">
    <source>
        <dbReference type="ARBA" id="ARBA00022692"/>
    </source>
</evidence>
<dbReference type="PANTHER" id="PTHR43867">
    <property type="entry name" value="CELLULOSE SYNTHASE CATALYTIC SUBUNIT A [UDP-FORMING]"/>
    <property type="match status" value="1"/>
</dbReference>
<dbReference type="eggNOG" id="COG1215">
    <property type="taxonomic scope" value="Bacteria"/>
</dbReference>
<accession>C1DW58</accession>
<dbReference type="Gene3D" id="3.90.550.10">
    <property type="entry name" value="Spore Coat Polysaccharide Biosynthesis Protein SpsA, Chain A"/>
    <property type="match status" value="1"/>
</dbReference>
<dbReference type="InterPro" id="IPR003919">
    <property type="entry name" value="Cell_synth_A"/>
</dbReference>
<evidence type="ECO:0000313" key="15">
    <source>
        <dbReference type="Proteomes" id="UP000001369"/>
    </source>
</evidence>
<dbReference type="AlphaFoldDB" id="C1DW58"/>
<comment type="subcellular location">
    <subcellularLocation>
        <location evidence="1">Cell inner membrane</location>
        <topology evidence="1">Multi-pass membrane protein</topology>
    </subcellularLocation>
</comment>
<dbReference type="Gene3D" id="2.40.10.220">
    <property type="entry name" value="predicted glycosyltransferase like domains"/>
    <property type="match status" value="1"/>
</dbReference>
<feature type="transmembrane region" description="Helical" evidence="11">
    <location>
        <begin position="553"/>
        <end position="572"/>
    </location>
</feature>
<protein>
    <recommendedName>
        <fullName evidence="11">Cellulose synthase catalytic subunit [UDP-forming]</fullName>
        <ecNumber evidence="11">2.4.1.12</ecNumber>
    </recommendedName>
</protein>
<evidence type="ECO:0000256" key="10">
    <source>
        <dbReference type="ARBA" id="ARBA00048682"/>
    </source>
</evidence>
<comment type="pathway">
    <text evidence="11">Glycan metabolism; bacterial cellulose biosynthesis.</text>
</comment>
<keyword evidence="5 11" id="KW-0808">Transferase</keyword>
<dbReference type="STRING" id="204536.SULAZ_1378"/>
<feature type="transmembrane region" description="Helical" evidence="11">
    <location>
        <begin position="14"/>
        <end position="32"/>
    </location>
</feature>
<feature type="transmembrane region" description="Helical" evidence="11">
    <location>
        <begin position="413"/>
        <end position="434"/>
    </location>
</feature>
<evidence type="ECO:0000256" key="8">
    <source>
        <dbReference type="ARBA" id="ARBA00022989"/>
    </source>
</evidence>
<dbReference type="KEGG" id="saf:SULAZ_1378"/>
<dbReference type="HOGENOM" id="CLU_011907_0_1_0"/>
<dbReference type="InterPro" id="IPR029044">
    <property type="entry name" value="Nucleotide-diphossugar_trans"/>
</dbReference>
<feature type="transmembrane region" description="Helical" evidence="11">
    <location>
        <begin position="38"/>
        <end position="54"/>
    </location>
</feature>
<keyword evidence="7 11" id="KW-0135">Cellulose biosynthesis</keyword>
<dbReference type="PRINTS" id="PR01439">
    <property type="entry name" value="CELLSNTHASEA"/>
</dbReference>
<feature type="transmembrane region" description="Helical" evidence="11">
    <location>
        <begin position="446"/>
        <end position="465"/>
    </location>
</feature>
<sequence>MLKKLKFELNEENILKYILFILLLFLGLIIISPSTHEAQITLATTLFFITLFLLHKKTELVKLVIIFFGIIISLRYFWWRTFNTLNLDEGLLNATFSILLYLAELYSITILLLGSFISLRLLEREPIPVEKREDYPTVDVFIPTYNEPPEIVITTALAAASMDYPQEKFKVYILDDGGTAQKLNDPDPDRRRENYERAMQLKKFVEDYNGNIYYLTRERNLHAKAGNINEALKKTNGDLVLILDCDHVPAEDFLKRTVGFFNRYPKLFLVQTPHSFYNPDPIEKNLGIFKIVPSEADMFYKHIQKGLDFWSASFFCGSAAILRRKYLNEVGGIQGTTITEDAETALELHSRGYDSAYYARPMIYGLQPETFSAFIVQRTRWAQGMIQIFLLKNPLLKKGLRWYQKLSYLNANIFWFFGFARFIFLIAPVLYPILGAKIYNASLEDAMVYAIPHFIFSVMVSYYLYSKVRWNFFSEIYEAIQSIFILPAIVSVILSPRKPTFKVTPKGENLEEEFLTPFYKPVYILFHIIVISFFFSVYRWINFPDERGTVLVVLSWQIFNFFILGLGISILLEKPQRRKAFRIPSNDEAFVFTENHTFSGRVRDISLTGIWIETDQDITEYLKLIRDNHIKVMIKDLDNIAFYLDAKVVNANSKNIRAQFLKTNELVNIAKLVKVVYADSSRWEIFREELTMGPIRTSIFLTKLFFKTFSKSYTVATKEFLKEMKQIDYKSLLYNMVNLPFKYIKTLFSQFYFKYLKEIKVKNN</sequence>
<keyword evidence="9 11" id="KW-0472">Membrane</keyword>
<dbReference type="SUPFAM" id="SSF141371">
    <property type="entry name" value="PilZ domain-like"/>
    <property type="match status" value="1"/>
</dbReference>
<evidence type="ECO:0000256" key="1">
    <source>
        <dbReference type="ARBA" id="ARBA00004429"/>
    </source>
</evidence>
<dbReference type="CAZy" id="GT2">
    <property type="family name" value="Glycosyltransferase Family 2"/>
</dbReference>
<evidence type="ECO:0000256" key="4">
    <source>
        <dbReference type="ARBA" id="ARBA00022676"/>
    </source>
</evidence>
<dbReference type="GO" id="GO:0006011">
    <property type="term" value="P:UDP-alpha-D-glucose metabolic process"/>
    <property type="evidence" value="ECO:0007669"/>
    <property type="project" value="InterPro"/>
</dbReference>
<dbReference type="CDD" id="cd06421">
    <property type="entry name" value="CESA_CelA_like"/>
    <property type="match status" value="1"/>
</dbReference>
<keyword evidence="2 11" id="KW-1003">Cell membrane</keyword>
<keyword evidence="3 11" id="KW-0997">Cell inner membrane</keyword>
<gene>
    <name evidence="14" type="primary">celA</name>
    <name evidence="14" type="ordered locus">SULAZ_1378</name>
</gene>
<dbReference type="PANTHER" id="PTHR43867:SF2">
    <property type="entry name" value="CELLULOSE SYNTHASE CATALYTIC SUBUNIT A [UDP-FORMING]"/>
    <property type="match status" value="1"/>
</dbReference>
<feature type="transmembrane region" description="Helical" evidence="11">
    <location>
        <begin position="98"/>
        <end position="122"/>
    </location>
</feature>
<reference evidence="14 15" key="1">
    <citation type="journal article" date="2009" name="J. Bacteriol.">
        <title>Complete and draft genome sequences of six members of the Aquificales.</title>
        <authorList>
            <person name="Reysenbach A.L."/>
            <person name="Hamamura N."/>
            <person name="Podar M."/>
            <person name="Griffiths E."/>
            <person name="Ferreira S."/>
            <person name="Hochstein R."/>
            <person name="Heidelberg J."/>
            <person name="Johnson J."/>
            <person name="Mead D."/>
            <person name="Pohorille A."/>
            <person name="Sarmiento M."/>
            <person name="Schweighofer K."/>
            <person name="Seshadri R."/>
            <person name="Voytek M.A."/>
        </authorList>
    </citation>
    <scope>NUCLEOTIDE SEQUENCE [LARGE SCALE GENOMIC DNA]</scope>
    <source>
        <strain evidence="15">Az-Fu1 / DSM 15241 / OCM 825</strain>
    </source>
</reference>
<evidence type="ECO:0000259" key="13">
    <source>
        <dbReference type="Pfam" id="PF13632"/>
    </source>
</evidence>
<comment type="catalytic activity">
    <reaction evidence="10 11">
        <text>[(1-&gt;4)-beta-D-glucosyl](n) + UDP-alpha-D-glucose = [(1-&gt;4)-beta-D-glucosyl](n+1) + UDP + H(+)</text>
        <dbReference type="Rhea" id="RHEA:19929"/>
        <dbReference type="Rhea" id="RHEA-COMP:10033"/>
        <dbReference type="Rhea" id="RHEA-COMP:10034"/>
        <dbReference type="ChEBI" id="CHEBI:15378"/>
        <dbReference type="ChEBI" id="CHEBI:18246"/>
        <dbReference type="ChEBI" id="CHEBI:58223"/>
        <dbReference type="ChEBI" id="CHEBI:58885"/>
        <dbReference type="EC" id="2.4.1.12"/>
    </reaction>
</comment>
<dbReference type="Pfam" id="PF07238">
    <property type="entry name" value="PilZ"/>
    <property type="match status" value="1"/>
</dbReference>
<dbReference type="RefSeq" id="WP_012674809.1">
    <property type="nucleotide sequence ID" value="NC_012438.1"/>
</dbReference>
<evidence type="ECO:0000256" key="3">
    <source>
        <dbReference type="ARBA" id="ARBA00022519"/>
    </source>
</evidence>
<dbReference type="GO" id="GO:0005886">
    <property type="term" value="C:plasma membrane"/>
    <property type="evidence" value="ECO:0007669"/>
    <property type="project" value="UniProtKB-SubCell"/>
</dbReference>
<evidence type="ECO:0000256" key="11">
    <source>
        <dbReference type="RuleBase" id="RU365020"/>
    </source>
</evidence>
<name>C1DW58_SULAA</name>
<proteinExistence type="predicted"/>
<keyword evidence="11" id="KW-0973">c-di-GMP</keyword>
<keyword evidence="15" id="KW-1185">Reference proteome</keyword>
<comment type="cofactor">
    <cofactor evidence="11">
        <name>Mg(2+)</name>
        <dbReference type="ChEBI" id="CHEBI:18420"/>
    </cofactor>
</comment>
<dbReference type="GO" id="GO:0035438">
    <property type="term" value="F:cyclic-di-GMP binding"/>
    <property type="evidence" value="ECO:0007669"/>
    <property type="project" value="InterPro"/>
</dbReference>
<dbReference type="SMR" id="C1DW58"/>
<organism evidence="14 15">
    <name type="scientific">Sulfurihydrogenibium azorense (strain DSM 15241 / OCM 825 / Az-Fu1)</name>
    <dbReference type="NCBI Taxonomy" id="204536"/>
    <lineage>
        <taxon>Bacteria</taxon>
        <taxon>Pseudomonadati</taxon>
        <taxon>Aquificota</taxon>
        <taxon>Aquificia</taxon>
        <taxon>Aquificales</taxon>
        <taxon>Hydrogenothermaceae</taxon>
        <taxon>Sulfurihydrogenibium</taxon>
    </lineage>
</organism>
<feature type="transmembrane region" description="Helical" evidence="11">
    <location>
        <begin position="522"/>
        <end position="541"/>
    </location>
</feature>
<dbReference type="InterPro" id="IPR050321">
    <property type="entry name" value="Glycosyltr_2/OpgH_subfam"/>
</dbReference>
<evidence type="ECO:0000259" key="12">
    <source>
        <dbReference type="Pfam" id="PF07238"/>
    </source>
</evidence>
<keyword evidence="4 11" id="KW-0328">Glycosyltransferase</keyword>
<keyword evidence="6 11" id="KW-0812">Transmembrane</keyword>
<dbReference type="Pfam" id="PF13632">
    <property type="entry name" value="Glyco_trans_2_3"/>
    <property type="match status" value="1"/>
</dbReference>
<dbReference type="OrthoDB" id="9768769at2"/>
<feature type="domain" description="Glycosyltransferase 2-like" evidence="13">
    <location>
        <begin position="239"/>
        <end position="456"/>
    </location>
</feature>
<evidence type="ECO:0000256" key="5">
    <source>
        <dbReference type="ARBA" id="ARBA00022679"/>
    </source>
</evidence>
<keyword evidence="8 11" id="KW-1133">Transmembrane helix</keyword>
<dbReference type="UniPathway" id="UPA00694"/>
<dbReference type="GO" id="GO:0030244">
    <property type="term" value="P:cellulose biosynthetic process"/>
    <property type="evidence" value="ECO:0007669"/>
    <property type="project" value="UniProtKB-KW"/>
</dbReference>
<dbReference type="InterPro" id="IPR009875">
    <property type="entry name" value="PilZ_domain"/>
</dbReference>
<dbReference type="EC" id="2.4.1.12" evidence="11"/>
<evidence type="ECO:0000256" key="9">
    <source>
        <dbReference type="ARBA" id="ARBA00023136"/>
    </source>
</evidence>
<dbReference type="SUPFAM" id="SSF53448">
    <property type="entry name" value="Nucleotide-diphospho-sugar transferases"/>
    <property type="match status" value="1"/>
</dbReference>
<comment type="function">
    <text evidence="11">Catalytic subunit of cellulose synthase. It polymerizes uridine 5'-diphosphate glucose to cellulose.</text>
</comment>
<feature type="transmembrane region" description="Helical" evidence="11">
    <location>
        <begin position="61"/>
        <end position="78"/>
    </location>
</feature>
<dbReference type="EMBL" id="CP001229">
    <property type="protein sequence ID" value="ACN99496.1"/>
    <property type="molecule type" value="Genomic_DNA"/>
</dbReference>
<feature type="domain" description="PilZ" evidence="12">
    <location>
        <begin position="576"/>
        <end position="674"/>
    </location>
</feature>
<evidence type="ECO:0000256" key="2">
    <source>
        <dbReference type="ARBA" id="ARBA00022475"/>
    </source>
</evidence>
<evidence type="ECO:0000313" key="14">
    <source>
        <dbReference type="EMBL" id="ACN99496.1"/>
    </source>
</evidence>
<dbReference type="Proteomes" id="UP000001369">
    <property type="component" value="Chromosome"/>
</dbReference>